<dbReference type="InterPro" id="IPR013783">
    <property type="entry name" value="Ig-like_fold"/>
</dbReference>
<name>A0A699SXY3_TANCI</name>
<evidence type="ECO:0000259" key="2">
    <source>
        <dbReference type="Pfam" id="PF17936"/>
    </source>
</evidence>
<gene>
    <name evidence="3" type="ORF">Tci_874092</name>
</gene>
<comment type="caution">
    <text evidence="3">The sequence shown here is derived from an EMBL/GenBank/DDBJ whole genome shotgun (WGS) entry which is preliminary data.</text>
</comment>
<reference evidence="3" key="1">
    <citation type="journal article" date="2019" name="Sci. Rep.">
        <title>Draft genome of Tanacetum cinerariifolium, the natural source of mosquito coil.</title>
        <authorList>
            <person name="Yamashiro T."/>
            <person name="Shiraishi A."/>
            <person name="Satake H."/>
            <person name="Nakayama K."/>
        </authorList>
    </citation>
    <scope>NUCLEOTIDE SEQUENCE</scope>
</reference>
<organism evidence="3">
    <name type="scientific">Tanacetum cinerariifolium</name>
    <name type="common">Dalmatian daisy</name>
    <name type="synonym">Chrysanthemum cinerariifolium</name>
    <dbReference type="NCBI Taxonomy" id="118510"/>
    <lineage>
        <taxon>Eukaryota</taxon>
        <taxon>Viridiplantae</taxon>
        <taxon>Streptophyta</taxon>
        <taxon>Embryophyta</taxon>
        <taxon>Tracheophyta</taxon>
        <taxon>Spermatophyta</taxon>
        <taxon>Magnoliopsida</taxon>
        <taxon>eudicotyledons</taxon>
        <taxon>Gunneridae</taxon>
        <taxon>Pentapetalae</taxon>
        <taxon>asterids</taxon>
        <taxon>campanulids</taxon>
        <taxon>Asterales</taxon>
        <taxon>Asteraceae</taxon>
        <taxon>Asteroideae</taxon>
        <taxon>Anthemideae</taxon>
        <taxon>Anthemidinae</taxon>
        <taxon>Tanacetum</taxon>
    </lineage>
</organism>
<dbReference type="Gene3D" id="2.60.40.10">
    <property type="entry name" value="Immunoglobulins"/>
    <property type="match status" value="1"/>
</dbReference>
<dbReference type="InterPro" id="IPR041498">
    <property type="entry name" value="Big_6"/>
</dbReference>
<protein>
    <recommendedName>
        <fullName evidence="2">Bacterial Ig domain-containing protein</fullName>
    </recommendedName>
</protein>
<feature type="non-terminal residue" evidence="3">
    <location>
        <position position="1"/>
    </location>
</feature>
<evidence type="ECO:0000256" key="1">
    <source>
        <dbReference type="SAM" id="MobiDB-lite"/>
    </source>
</evidence>
<proteinExistence type="predicted"/>
<dbReference type="AlphaFoldDB" id="A0A699SXY3"/>
<feature type="compositionally biased region" description="Basic and acidic residues" evidence="1">
    <location>
        <begin position="164"/>
        <end position="175"/>
    </location>
</feature>
<evidence type="ECO:0000313" key="3">
    <source>
        <dbReference type="EMBL" id="GFD02123.1"/>
    </source>
</evidence>
<dbReference type="EMBL" id="BKCJ011195857">
    <property type="protein sequence ID" value="GFD02123.1"/>
    <property type="molecule type" value="Genomic_DNA"/>
</dbReference>
<feature type="domain" description="Bacterial Ig" evidence="2">
    <location>
        <begin position="1"/>
        <end position="83"/>
    </location>
</feature>
<dbReference type="Pfam" id="PF17936">
    <property type="entry name" value="Big_6"/>
    <property type="match status" value="1"/>
</dbReference>
<sequence length="175" mass="17846">APNAVANLTIDDAGRVVSGTGEAGAAIVVSDAAGNVLGTATVSAGGTFTLTLSVPQLNGETLSVIQRDTAGNPSTPATIDAPDITAPALPVVTGLSADGVTLTGTGEAGATILVTSRHRFGRRQRTFPDNAHARTNQRRASLRGAHRCQRQCVGGGHSVRSGYHRAERSGQPDDR</sequence>
<accession>A0A699SXY3</accession>
<feature type="region of interest" description="Disordered" evidence="1">
    <location>
        <begin position="152"/>
        <end position="175"/>
    </location>
</feature>